<dbReference type="InterPro" id="IPR006094">
    <property type="entry name" value="Oxid_FAD_bind_N"/>
</dbReference>
<dbReference type="Gene3D" id="1.10.45.10">
    <property type="entry name" value="Vanillyl-alcohol Oxidase, Chain A, domain 4"/>
    <property type="match status" value="1"/>
</dbReference>
<dbReference type="Gene3D" id="3.30.300.330">
    <property type="match status" value="1"/>
</dbReference>
<keyword evidence="8" id="KW-1185">Reference proteome</keyword>
<dbReference type="SUPFAM" id="SSF56176">
    <property type="entry name" value="FAD-binding/transporter-associated domain-like"/>
    <property type="match status" value="1"/>
</dbReference>
<dbReference type="Gene3D" id="3.30.70.3450">
    <property type="match status" value="1"/>
</dbReference>
<dbReference type="InterPro" id="IPR016164">
    <property type="entry name" value="FAD-linked_Oxase-like_C"/>
</dbReference>
<protein>
    <submittedName>
        <fullName evidence="7">FAD-binding oxidoreductase</fullName>
    </submittedName>
</protein>
<evidence type="ECO:0000256" key="5">
    <source>
        <dbReference type="PIRSR" id="PIRSR625650-4"/>
    </source>
</evidence>
<dbReference type="InterPro" id="IPR016171">
    <property type="entry name" value="Vanillyl_alc_oxidase_C-sub2"/>
</dbReference>
<evidence type="ECO:0000313" key="8">
    <source>
        <dbReference type="Proteomes" id="UP000315995"/>
    </source>
</evidence>
<dbReference type="InterPro" id="IPR016169">
    <property type="entry name" value="FAD-bd_PCMH_sub2"/>
</dbReference>
<keyword evidence="2" id="KW-0285">Flavoprotein</keyword>
<dbReference type="Gene3D" id="3.30.465.10">
    <property type="match status" value="1"/>
</dbReference>
<dbReference type="GO" id="GO:0071949">
    <property type="term" value="F:FAD binding"/>
    <property type="evidence" value="ECO:0007669"/>
    <property type="project" value="InterPro"/>
</dbReference>
<name>A0A4Y6PT12_PERCE</name>
<dbReference type="GO" id="GO:0008610">
    <property type="term" value="P:lipid biosynthetic process"/>
    <property type="evidence" value="ECO:0007669"/>
    <property type="project" value="InterPro"/>
</dbReference>
<evidence type="ECO:0000259" key="6">
    <source>
        <dbReference type="PROSITE" id="PS51387"/>
    </source>
</evidence>
<organism evidence="7 8">
    <name type="scientific">Persicimonas caeni</name>
    <dbReference type="NCBI Taxonomy" id="2292766"/>
    <lineage>
        <taxon>Bacteria</taxon>
        <taxon>Deltaproteobacteria</taxon>
        <taxon>Bradymonadales</taxon>
        <taxon>Bradymonadaceae</taxon>
        <taxon>Persicimonas</taxon>
    </lineage>
</organism>
<dbReference type="InterPro" id="IPR016166">
    <property type="entry name" value="FAD-bd_PCMH"/>
</dbReference>
<dbReference type="Pfam" id="PF01565">
    <property type="entry name" value="FAD_binding_4"/>
    <property type="match status" value="1"/>
</dbReference>
<gene>
    <name evidence="7" type="ORF">FIV42_12045</name>
</gene>
<accession>A0A4Y6PT12</accession>
<dbReference type="PANTHER" id="PTHR46568">
    <property type="entry name" value="ALKYLDIHYDROXYACETONEPHOSPHATE SYNTHASE, PEROXISOMAL"/>
    <property type="match status" value="1"/>
</dbReference>
<dbReference type="PROSITE" id="PS51387">
    <property type="entry name" value="FAD_PCMH"/>
    <property type="match status" value="1"/>
</dbReference>
<comment type="similarity">
    <text evidence="1">Belongs to the FAD-binding oxidoreductase/transferase type 4 family.</text>
</comment>
<proteinExistence type="inferred from homology"/>
<sequence length="542" mass="59110">MTTTTRQDAVKKPPKTMVDDLADIVGRERVLVSKPDRLAYQVDCWPRGIIRTRGRDLDHHCPAAIVQPANESEVTGLVRWARKTGTPLVPFGAGSGVCGGVLADETKVVVDVKRMDRIVETRADDMTVRVQAGAIGMPFEEELQRRGFTLGHFPSSIYCSSIGGWVAARGAGQFSSLYGKIEDMVASLRVVTGTGEVLDTAADPLADRPRQMASQAGPDLTQLFVGSEGTLGVLTEATFNMARKPNHRFYRGFKFPDVETALDAIRDMMQAGLRPAVVRLYDALDTLLHKSSDAEKGSSDVPPGLLRNLRKLAFDKVPDAVTSKVREQVRKATHAVVGRVLGNPLALNSLTNVLPKECLLVVGFEGSSPLVEDEAQYAFDLLGRYGLDLGPGPGLHWLENRYNVSYKQSPMYDAGAFVDTMEVSTSWSKVLELYHTVREALAPHVLVMAHFSHVYPYGSSIYFTFSGFGADMDETLERYDATWKAGLDAVASVGASVAHHHGVGESKAPWSHHDHRGGRQAFDALKAAFDPDGIMNPGKVYL</sequence>
<evidence type="ECO:0000256" key="4">
    <source>
        <dbReference type="PIRSR" id="PIRSR625650-1"/>
    </source>
</evidence>
<dbReference type="SUPFAM" id="SSF55103">
    <property type="entry name" value="FAD-linked oxidases, C-terminal domain"/>
    <property type="match status" value="1"/>
</dbReference>
<dbReference type="Proteomes" id="UP000315995">
    <property type="component" value="Chromosome"/>
</dbReference>
<dbReference type="InterPro" id="IPR025650">
    <property type="entry name" value="Alkyl-DHAP_Synthase"/>
</dbReference>
<evidence type="ECO:0000256" key="2">
    <source>
        <dbReference type="ARBA" id="ARBA00022630"/>
    </source>
</evidence>
<evidence type="ECO:0000256" key="1">
    <source>
        <dbReference type="ARBA" id="ARBA00008000"/>
    </source>
</evidence>
<feature type="active site" description="Proton donor/acceptor" evidence="4">
    <location>
        <position position="462"/>
    </location>
</feature>
<dbReference type="InterPro" id="IPR004113">
    <property type="entry name" value="FAD-bd_oxidored_4_C"/>
</dbReference>
<dbReference type="AlphaFoldDB" id="A0A4Y6PT12"/>
<feature type="site" description="Important for enzyme activity" evidence="5">
    <location>
        <position position="279"/>
    </location>
</feature>
<dbReference type="EMBL" id="CP041186">
    <property type="protein sequence ID" value="QDG51448.1"/>
    <property type="molecule type" value="Genomic_DNA"/>
</dbReference>
<feature type="domain" description="FAD-binding PCMH-type" evidence="6">
    <location>
        <begin position="58"/>
        <end position="244"/>
    </location>
</feature>
<keyword evidence="3" id="KW-0274">FAD</keyword>
<reference evidence="7 8" key="1">
    <citation type="submission" date="2019-06" db="EMBL/GenBank/DDBJ databases">
        <title>Persicimonas caeni gen. nov., sp. nov., a predatory bacterium isolated from solar saltern.</title>
        <authorList>
            <person name="Wang S."/>
        </authorList>
    </citation>
    <scope>NUCLEOTIDE SEQUENCE [LARGE SCALE GENOMIC DNA]</scope>
    <source>
        <strain evidence="7 8">YN101</strain>
    </source>
</reference>
<dbReference type="Pfam" id="PF02913">
    <property type="entry name" value="FAD-oxidase_C"/>
    <property type="match status" value="1"/>
</dbReference>
<evidence type="ECO:0000313" key="7">
    <source>
        <dbReference type="EMBL" id="QDG51448.1"/>
    </source>
</evidence>
<dbReference type="RefSeq" id="WP_141197928.1">
    <property type="nucleotide sequence ID" value="NZ_CP041186.1"/>
</dbReference>
<accession>A0A5B8YAG9</accession>
<dbReference type="GO" id="GO:0008609">
    <property type="term" value="F:alkylglycerone-phosphate synthase activity"/>
    <property type="evidence" value="ECO:0007669"/>
    <property type="project" value="InterPro"/>
</dbReference>
<dbReference type="InterPro" id="IPR036318">
    <property type="entry name" value="FAD-bd_PCMH-like_sf"/>
</dbReference>
<dbReference type="OrthoDB" id="9811557at2"/>
<evidence type="ECO:0000256" key="3">
    <source>
        <dbReference type="ARBA" id="ARBA00022827"/>
    </source>
</evidence>
<dbReference type="PANTHER" id="PTHR46568:SF1">
    <property type="entry name" value="ALKYLDIHYDROXYACETONEPHOSPHATE SYNTHASE, PEROXISOMAL"/>
    <property type="match status" value="1"/>
</dbReference>